<protein>
    <submittedName>
        <fullName evidence="1">Uncharacterized protein</fullName>
    </submittedName>
</protein>
<keyword evidence="2" id="KW-1185">Reference proteome</keyword>
<evidence type="ECO:0000313" key="1">
    <source>
        <dbReference type="EMBL" id="KAI7726523.1"/>
    </source>
</evidence>
<evidence type="ECO:0000313" key="2">
    <source>
        <dbReference type="Proteomes" id="UP001206925"/>
    </source>
</evidence>
<dbReference type="AlphaFoldDB" id="A0AAD5G3Q6"/>
<proteinExistence type="predicted"/>
<reference evidence="1" key="1">
    <citation type="submission" date="2022-06" db="EMBL/GenBank/DDBJ databases">
        <title>Uncovering the hologenomic basis of an extraordinary plant invasion.</title>
        <authorList>
            <person name="Bieker V.C."/>
            <person name="Martin M.D."/>
            <person name="Gilbert T."/>
            <person name="Hodgins K."/>
            <person name="Battlay P."/>
            <person name="Petersen B."/>
            <person name="Wilson J."/>
        </authorList>
    </citation>
    <scope>NUCLEOTIDE SEQUENCE</scope>
    <source>
        <strain evidence="1">AA19_3_7</strain>
        <tissue evidence="1">Leaf</tissue>
    </source>
</reference>
<organism evidence="1 2">
    <name type="scientific">Ambrosia artemisiifolia</name>
    <name type="common">Common ragweed</name>
    <dbReference type="NCBI Taxonomy" id="4212"/>
    <lineage>
        <taxon>Eukaryota</taxon>
        <taxon>Viridiplantae</taxon>
        <taxon>Streptophyta</taxon>
        <taxon>Embryophyta</taxon>
        <taxon>Tracheophyta</taxon>
        <taxon>Spermatophyta</taxon>
        <taxon>Magnoliopsida</taxon>
        <taxon>eudicotyledons</taxon>
        <taxon>Gunneridae</taxon>
        <taxon>Pentapetalae</taxon>
        <taxon>asterids</taxon>
        <taxon>campanulids</taxon>
        <taxon>Asterales</taxon>
        <taxon>Asteraceae</taxon>
        <taxon>Asteroideae</taxon>
        <taxon>Heliantheae alliance</taxon>
        <taxon>Heliantheae</taxon>
        <taxon>Ambrosia</taxon>
    </lineage>
</organism>
<dbReference type="Proteomes" id="UP001206925">
    <property type="component" value="Unassembled WGS sequence"/>
</dbReference>
<sequence length="65" mass="7342">MVVNGPNRGLSAIRCGKHSRPNVQTHSLCVLICLLQFRAPCNEAIKFAEAIYIKNPTLYFEVEEH</sequence>
<gene>
    <name evidence="1" type="ORF">M8C21_017407</name>
</gene>
<dbReference type="EMBL" id="JAMZMK010011643">
    <property type="protein sequence ID" value="KAI7726523.1"/>
    <property type="molecule type" value="Genomic_DNA"/>
</dbReference>
<feature type="non-terminal residue" evidence="1">
    <location>
        <position position="1"/>
    </location>
</feature>
<comment type="caution">
    <text evidence="1">The sequence shown here is derived from an EMBL/GenBank/DDBJ whole genome shotgun (WGS) entry which is preliminary data.</text>
</comment>
<name>A0AAD5G3Q6_AMBAR</name>
<accession>A0AAD5G3Q6</accession>